<dbReference type="RefSeq" id="XP_002119221.1">
    <property type="nucleotide sequence ID" value="XM_002119185.5"/>
</dbReference>
<proteinExistence type="predicted"/>
<organism evidence="2 3">
    <name type="scientific">Ciona intestinalis</name>
    <name type="common">Transparent sea squirt</name>
    <name type="synonym">Ascidia intestinalis</name>
    <dbReference type="NCBI Taxonomy" id="7719"/>
    <lineage>
        <taxon>Eukaryota</taxon>
        <taxon>Metazoa</taxon>
        <taxon>Chordata</taxon>
        <taxon>Tunicata</taxon>
        <taxon>Ascidiacea</taxon>
        <taxon>Phlebobranchia</taxon>
        <taxon>Cionidae</taxon>
        <taxon>Ciona</taxon>
    </lineage>
</organism>
<accession>A0A1W2VZI3</accession>
<dbReference type="AlphaFoldDB" id="H2XNR9"/>
<dbReference type="KEGG" id="cin:100186848"/>
<gene>
    <name evidence="2" type="primary">LOC100186848</name>
</gene>
<dbReference type="Ensembl" id="ENSCINT00000030773.1">
    <property type="protein sequence ID" value="ENSCINP00000031302.1"/>
    <property type="gene ID" value="ENSCING00000025080.1"/>
</dbReference>
<dbReference type="HOGENOM" id="CLU_2183019_0_0_1"/>
<accession>H2XNR9</accession>
<name>H2XNR9_CIOIN</name>
<sequence>MSLLMKMICIVCIVAIATTEAKPIKSSLSTHTNKSELEVLRRFRRSSESMFTSHHARILDRQLKRKILKTFFRDEQAGSPFNVCVERYLERHGHRNMAHAVRHCVMRLR</sequence>
<reference evidence="3" key="1">
    <citation type="journal article" date="2002" name="Science">
        <title>The draft genome of Ciona intestinalis: insights into chordate and vertebrate origins.</title>
        <authorList>
            <person name="Dehal P."/>
            <person name="Satou Y."/>
            <person name="Campbell R.K."/>
            <person name="Chapman J."/>
            <person name="Degnan B."/>
            <person name="De Tomaso A."/>
            <person name="Davidson B."/>
            <person name="Di Gregorio A."/>
            <person name="Gelpke M."/>
            <person name="Goodstein D.M."/>
            <person name="Harafuji N."/>
            <person name="Hastings K.E."/>
            <person name="Ho I."/>
            <person name="Hotta K."/>
            <person name="Huang W."/>
            <person name="Kawashima T."/>
            <person name="Lemaire P."/>
            <person name="Martinez D."/>
            <person name="Meinertzhagen I.A."/>
            <person name="Necula S."/>
            <person name="Nonaka M."/>
            <person name="Putnam N."/>
            <person name="Rash S."/>
            <person name="Saiga H."/>
            <person name="Satake M."/>
            <person name="Terry A."/>
            <person name="Yamada L."/>
            <person name="Wang H.G."/>
            <person name="Awazu S."/>
            <person name="Azumi K."/>
            <person name="Boore J."/>
            <person name="Branno M."/>
            <person name="Chin-Bow S."/>
            <person name="DeSantis R."/>
            <person name="Doyle S."/>
            <person name="Francino P."/>
            <person name="Keys D.N."/>
            <person name="Haga S."/>
            <person name="Hayashi H."/>
            <person name="Hino K."/>
            <person name="Imai K.S."/>
            <person name="Inaba K."/>
            <person name="Kano S."/>
            <person name="Kobayashi K."/>
            <person name="Kobayashi M."/>
            <person name="Lee B.I."/>
            <person name="Makabe K.W."/>
            <person name="Manohar C."/>
            <person name="Matassi G."/>
            <person name="Medina M."/>
            <person name="Mochizuki Y."/>
            <person name="Mount S."/>
            <person name="Morishita T."/>
            <person name="Miura S."/>
            <person name="Nakayama A."/>
            <person name="Nishizaka S."/>
            <person name="Nomoto H."/>
            <person name="Ohta F."/>
            <person name="Oishi K."/>
            <person name="Rigoutsos I."/>
            <person name="Sano M."/>
            <person name="Sasaki A."/>
            <person name="Sasakura Y."/>
            <person name="Shoguchi E."/>
            <person name="Shin-i T."/>
            <person name="Spagnuolo A."/>
            <person name="Stainier D."/>
            <person name="Suzuki M.M."/>
            <person name="Tassy O."/>
            <person name="Takatori N."/>
            <person name="Tokuoka M."/>
            <person name="Yagi K."/>
            <person name="Yoshizaki F."/>
            <person name="Wada S."/>
            <person name="Zhang C."/>
            <person name="Hyatt P.D."/>
            <person name="Larimer F."/>
            <person name="Detter C."/>
            <person name="Doggett N."/>
            <person name="Glavina T."/>
            <person name="Hawkins T."/>
            <person name="Richardson P."/>
            <person name="Lucas S."/>
            <person name="Kohara Y."/>
            <person name="Levine M."/>
            <person name="Satoh N."/>
            <person name="Rokhsar D.S."/>
        </authorList>
    </citation>
    <scope>NUCLEOTIDE SEQUENCE [LARGE SCALE GENOMIC DNA]</scope>
</reference>
<feature type="signal peptide" evidence="1">
    <location>
        <begin position="1"/>
        <end position="21"/>
    </location>
</feature>
<protein>
    <submittedName>
        <fullName evidence="2">Uncharacterized LOC100186848</fullName>
    </submittedName>
</protein>
<keyword evidence="1" id="KW-0732">Signal</keyword>
<keyword evidence="3" id="KW-1185">Reference proteome</keyword>
<dbReference type="InParanoid" id="H2XNR9"/>
<reference evidence="2" key="3">
    <citation type="submission" date="2025-09" db="UniProtKB">
        <authorList>
            <consortium name="Ensembl"/>
        </authorList>
    </citation>
    <scope>IDENTIFICATION</scope>
</reference>
<evidence type="ECO:0000313" key="3">
    <source>
        <dbReference type="Proteomes" id="UP000008144"/>
    </source>
</evidence>
<feature type="chain" id="PRO_5014093500" evidence="1">
    <location>
        <begin position="22"/>
        <end position="109"/>
    </location>
</feature>
<evidence type="ECO:0000313" key="2">
    <source>
        <dbReference type="Ensembl" id="ENSCINP00000031302.1"/>
    </source>
</evidence>
<dbReference type="Proteomes" id="UP000008144">
    <property type="component" value="Unassembled WGS sequence"/>
</dbReference>
<evidence type="ECO:0000256" key="1">
    <source>
        <dbReference type="SAM" id="SignalP"/>
    </source>
</evidence>
<reference evidence="2" key="2">
    <citation type="submission" date="2025-08" db="UniProtKB">
        <authorList>
            <consortium name="Ensembl"/>
        </authorList>
    </citation>
    <scope>IDENTIFICATION</scope>
</reference>
<dbReference type="GeneID" id="100186848"/>